<keyword evidence="3" id="KW-1185">Reference proteome</keyword>
<dbReference type="STRING" id="5762.D2V6P1"/>
<dbReference type="Pfam" id="PF00022">
    <property type="entry name" value="Actin"/>
    <property type="match status" value="2"/>
</dbReference>
<dbReference type="Proteomes" id="UP000006671">
    <property type="component" value="Unassembled WGS sequence"/>
</dbReference>
<evidence type="ECO:0000256" key="1">
    <source>
        <dbReference type="RuleBase" id="RU000487"/>
    </source>
</evidence>
<name>D2V6P1_NAEGR</name>
<evidence type="ECO:0000313" key="3">
    <source>
        <dbReference type="Proteomes" id="UP000006671"/>
    </source>
</evidence>
<dbReference type="SUPFAM" id="SSF53067">
    <property type="entry name" value="Actin-like ATPase domain"/>
    <property type="match status" value="2"/>
</dbReference>
<dbReference type="InterPro" id="IPR043129">
    <property type="entry name" value="ATPase_NBD"/>
</dbReference>
<proteinExistence type="inferred from homology"/>
<dbReference type="GeneID" id="8849107"/>
<dbReference type="OrthoDB" id="337660at2759"/>
<accession>D2V6P1</accession>
<evidence type="ECO:0008006" key="4">
    <source>
        <dbReference type="Google" id="ProtNLM"/>
    </source>
</evidence>
<dbReference type="KEGG" id="ngr:NAEGRDRAFT_64510"/>
<organism evidence="3">
    <name type="scientific">Naegleria gruberi</name>
    <name type="common">Amoeba</name>
    <dbReference type="NCBI Taxonomy" id="5762"/>
    <lineage>
        <taxon>Eukaryota</taxon>
        <taxon>Discoba</taxon>
        <taxon>Heterolobosea</taxon>
        <taxon>Tetramitia</taxon>
        <taxon>Eutetramitia</taxon>
        <taxon>Vahlkampfiidae</taxon>
        <taxon>Naegleria</taxon>
    </lineage>
</organism>
<gene>
    <name evidence="2" type="ORF">NAEGRDRAFT_64510</name>
</gene>
<dbReference type="SMART" id="SM00268">
    <property type="entry name" value="ACTIN"/>
    <property type="match status" value="1"/>
</dbReference>
<comment type="similarity">
    <text evidence="1">Belongs to the actin family.</text>
</comment>
<dbReference type="AlphaFoldDB" id="D2V6P1"/>
<sequence length="385" mass="43351">MSQLDDAEPLPSLVIDFGRGYIKYNSTFSDNIPSSNSSSVVCNETRNVIAIQKGNPDEEVKYMIDIDLRKGHRYAKVFYPMKEGHIKDWNVFEKMIDCLSRDSRVYMAETNTLMGFGPHMTENEMVKVASVMFENFNTPEFGLVLDDCMAAVGSDTIYGTMLDCGYSSTRAVPIFDGVPLMESITELNFGGNNLIMHFLDLLKQSALYTINADYIGDREYFGPYCLERNGYVPLDFEKELKKVKINKIEDLPDLRSAPLNNSVFICTQALFDPSLVGLEDPSMHNLIMQSISKCDEQKQAALSNVVPCGGMSNLKGLLARLDKELKIVSKDSSFVPTLSEMKNRTKLPFIGGSIIVNSRTLFDKFSVKLEDYNEYGESIVKRKFL</sequence>
<dbReference type="eggNOG" id="KOG0676">
    <property type="taxonomic scope" value="Eukaryota"/>
</dbReference>
<reference evidence="2 3" key="1">
    <citation type="journal article" date="2010" name="Cell">
        <title>The genome of Naegleria gruberi illuminates early eukaryotic versatility.</title>
        <authorList>
            <person name="Fritz-Laylin L.K."/>
            <person name="Prochnik S.E."/>
            <person name="Ginger M.L."/>
            <person name="Dacks J.B."/>
            <person name="Carpenter M.L."/>
            <person name="Field M.C."/>
            <person name="Kuo A."/>
            <person name="Paredez A."/>
            <person name="Chapman J."/>
            <person name="Pham J."/>
            <person name="Shu S."/>
            <person name="Neupane R."/>
            <person name="Cipriano M."/>
            <person name="Mancuso J."/>
            <person name="Tu H."/>
            <person name="Salamov A."/>
            <person name="Lindquist E."/>
            <person name="Shapiro H."/>
            <person name="Lucas S."/>
            <person name="Grigoriev I.V."/>
            <person name="Cande W.Z."/>
            <person name="Fulton C."/>
            <person name="Rokhsar D.S."/>
            <person name="Dawson S.C."/>
        </authorList>
    </citation>
    <scope>NUCLEOTIDE SEQUENCE [LARGE SCALE GENOMIC DNA]</scope>
    <source>
        <strain evidence="2 3">NEG-M</strain>
    </source>
</reference>
<evidence type="ECO:0000313" key="2">
    <source>
        <dbReference type="EMBL" id="EFC47474.1"/>
    </source>
</evidence>
<dbReference type="Gene3D" id="3.90.640.10">
    <property type="entry name" value="Actin, Chain A, domain 4"/>
    <property type="match status" value="1"/>
</dbReference>
<dbReference type="Gene3D" id="3.30.420.40">
    <property type="match status" value="2"/>
</dbReference>
<dbReference type="EMBL" id="GG738854">
    <property type="protein sequence ID" value="EFC47474.1"/>
    <property type="molecule type" value="Genomic_DNA"/>
</dbReference>
<dbReference type="InterPro" id="IPR004000">
    <property type="entry name" value="Actin"/>
</dbReference>
<protein>
    <recommendedName>
        <fullName evidence="4">Actin</fullName>
    </recommendedName>
</protein>
<dbReference type="VEuPathDB" id="AmoebaDB:NAEGRDRAFT_64510"/>
<dbReference type="PANTHER" id="PTHR11937">
    <property type="entry name" value="ACTIN"/>
    <property type="match status" value="1"/>
</dbReference>
<dbReference type="RefSeq" id="XP_002680218.1">
    <property type="nucleotide sequence ID" value="XM_002680172.1"/>
</dbReference>
<dbReference type="InParanoid" id="D2V6P1"/>